<evidence type="ECO:0000313" key="11">
    <source>
        <dbReference type="EMBL" id="CAG5118046.1"/>
    </source>
</evidence>
<gene>
    <name evidence="11" type="ORF">CUNI_LOCUS3604</name>
</gene>
<protein>
    <recommendedName>
        <fullName evidence="13">Protein kinase C-binding protein 1</fullName>
    </recommendedName>
</protein>
<dbReference type="InterPro" id="IPR019787">
    <property type="entry name" value="Znf_PHD-finger"/>
</dbReference>
<dbReference type="InterPro" id="IPR019786">
    <property type="entry name" value="Zinc_finger_PHD-type_CS"/>
</dbReference>
<dbReference type="Gene3D" id="1.20.920.10">
    <property type="entry name" value="Bromodomain-like"/>
    <property type="match status" value="1"/>
</dbReference>
<dbReference type="GO" id="GO:0005634">
    <property type="term" value="C:nucleus"/>
    <property type="evidence" value="ECO:0007669"/>
    <property type="project" value="TreeGrafter"/>
</dbReference>
<dbReference type="InterPro" id="IPR036427">
    <property type="entry name" value="Bromodomain-like_sf"/>
</dbReference>
<evidence type="ECO:0000256" key="5">
    <source>
        <dbReference type="PROSITE-ProRule" id="PRU00035"/>
    </source>
</evidence>
<evidence type="ECO:0000256" key="2">
    <source>
        <dbReference type="ARBA" id="ARBA00022771"/>
    </source>
</evidence>
<dbReference type="InterPro" id="IPR001487">
    <property type="entry name" value="Bromodomain"/>
</dbReference>
<dbReference type="GO" id="GO:0005737">
    <property type="term" value="C:cytoplasm"/>
    <property type="evidence" value="ECO:0007669"/>
    <property type="project" value="TreeGrafter"/>
</dbReference>
<feature type="region of interest" description="Disordered" evidence="7">
    <location>
        <begin position="403"/>
        <end position="427"/>
    </location>
</feature>
<feature type="non-terminal residue" evidence="11">
    <location>
        <position position="427"/>
    </location>
</feature>
<feature type="domain" description="PHD-type" evidence="9">
    <location>
        <begin position="113"/>
        <end position="158"/>
    </location>
</feature>
<evidence type="ECO:0000256" key="1">
    <source>
        <dbReference type="ARBA" id="ARBA00022723"/>
    </source>
</evidence>
<name>A0A8S3YUT1_9EUPU</name>
<dbReference type="CDD" id="cd15538">
    <property type="entry name" value="PHD_PRKCBP1"/>
    <property type="match status" value="1"/>
</dbReference>
<sequence length="427" mass="47778">MKRKSDSSIKTLSPKDGSKNSKGIRTRLSTGTLFMSGTSTISFAEAQESSSSAHSSSVESEAMTVSKQKETTPPSAHKRKLAENKDVGEFSTEPPKRRKIGRNDGTGEDNRNDYFCWICHKDGLVICCELCPRVFHAKCLSIENNVPQDWVCPECEKIMQAECTDTRSKTMSLISVSTLCTLLRYALDRMRTVGSDTFEHPLDPALFPNYSDYIFHPMSLSVLEKNIKKKNYGCTEAFLADAKWIHHNSVVYNGAQNKVTTIARAVLKVCKHEMSEIEVCPDCYYNSCVQSDSDWFCEPCRNPHPLVWAKLKGYPFWPAKALRESNDQVDVRFFGAHDRSWVPVSSCFMLSKVCPVVVKKGRGGMAEAMREVEVHIKKLREKLGTFEYAPFQTPYKSDAVYSKLKSSSGGTSDGSKHAGHGKIGKTK</sequence>
<dbReference type="Pfam" id="PF00628">
    <property type="entry name" value="PHD"/>
    <property type="match status" value="1"/>
</dbReference>
<dbReference type="InterPro" id="IPR044075">
    <property type="entry name" value="PRKCBP1_PHD"/>
</dbReference>
<feature type="compositionally biased region" description="Polar residues" evidence="7">
    <location>
        <begin position="20"/>
        <end position="31"/>
    </location>
</feature>
<dbReference type="Pfam" id="PF00439">
    <property type="entry name" value="Bromodomain"/>
    <property type="match status" value="1"/>
</dbReference>
<feature type="domain" description="PWWP" evidence="10">
    <location>
        <begin position="303"/>
        <end position="353"/>
    </location>
</feature>
<dbReference type="PROSITE" id="PS50016">
    <property type="entry name" value="ZF_PHD_2"/>
    <property type="match status" value="1"/>
</dbReference>
<evidence type="ECO:0000256" key="3">
    <source>
        <dbReference type="ARBA" id="ARBA00022833"/>
    </source>
</evidence>
<dbReference type="Gene3D" id="2.30.30.140">
    <property type="match status" value="1"/>
</dbReference>
<dbReference type="InterPro" id="IPR037967">
    <property type="entry name" value="ZMYND8_Bromo_dom"/>
</dbReference>
<dbReference type="GO" id="GO:0008270">
    <property type="term" value="F:zinc ion binding"/>
    <property type="evidence" value="ECO:0007669"/>
    <property type="project" value="UniProtKB-KW"/>
</dbReference>
<feature type="region of interest" description="Disordered" evidence="7">
    <location>
        <begin position="44"/>
        <end position="105"/>
    </location>
</feature>
<dbReference type="EMBL" id="CAJHNH020000492">
    <property type="protein sequence ID" value="CAG5118046.1"/>
    <property type="molecule type" value="Genomic_DNA"/>
</dbReference>
<dbReference type="CDD" id="cd20160">
    <property type="entry name" value="PWWP_PRKCBP1"/>
    <property type="match status" value="1"/>
</dbReference>
<dbReference type="Proteomes" id="UP000678393">
    <property type="component" value="Unassembled WGS sequence"/>
</dbReference>
<evidence type="ECO:0000313" key="12">
    <source>
        <dbReference type="Proteomes" id="UP000678393"/>
    </source>
</evidence>
<keyword evidence="12" id="KW-1185">Reference proteome</keyword>
<comment type="caution">
    <text evidence="11">The sequence shown here is derived from an EMBL/GenBank/DDBJ whole genome shotgun (WGS) entry which is preliminary data.</text>
</comment>
<dbReference type="InterPro" id="IPR011011">
    <property type="entry name" value="Znf_FYVE_PHD"/>
</dbReference>
<dbReference type="PROSITE" id="PS01359">
    <property type="entry name" value="ZF_PHD_1"/>
    <property type="match status" value="1"/>
</dbReference>
<keyword evidence="3" id="KW-0862">Zinc</keyword>
<dbReference type="Gene3D" id="3.30.40.10">
    <property type="entry name" value="Zinc/RING finger domain, C3HC4 (zinc finger)"/>
    <property type="match status" value="1"/>
</dbReference>
<dbReference type="Pfam" id="PF00855">
    <property type="entry name" value="PWWP"/>
    <property type="match status" value="1"/>
</dbReference>
<dbReference type="SUPFAM" id="SSF63748">
    <property type="entry name" value="Tudor/PWWP/MBT"/>
    <property type="match status" value="1"/>
</dbReference>
<evidence type="ECO:0008006" key="13">
    <source>
        <dbReference type="Google" id="ProtNLM"/>
    </source>
</evidence>
<dbReference type="SMART" id="SM00249">
    <property type="entry name" value="PHD"/>
    <property type="match status" value="1"/>
</dbReference>
<reference evidence="11" key="1">
    <citation type="submission" date="2021-04" db="EMBL/GenBank/DDBJ databases">
        <authorList>
            <consortium name="Molecular Ecology Group"/>
        </authorList>
    </citation>
    <scope>NUCLEOTIDE SEQUENCE</scope>
</reference>
<keyword evidence="1" id="KW-0479">Metal-binding</keyword>
<accession>A0A8S3YUT1</accession>
<dbReference type="InterPro" id="IPR000313">
    <property type="entry name" value="PWWP_dom"/>
</dbReference>
<keyword evidence="4 5" id="KW-0103">Bromodomain</keyword>
<evidence type="ECO:0000256" key="4">
    <source>
        <dbReference type="ARBA" id="ARBA00023117"/>
    </source>
</evidence>
<keyword evidence="2 6" id="KW-0863">Zinc-finger</keyword>
<dbReference type="CDD" id="cd05508">
    <property type="entry name" value="Bromo_RACK7"/>
    <property type="match status" value="1"/>
</dbReference>
<proteinExistence type="predicted"/>
<dbReference type="InterPro" id="IPR013083">
    <property type="entry name" value="Znf_RING/FYVE/PHD"/>
</dbReference>
<feature type="domain" description="Bromo" evidence="8">
    <location>
        <begin position="190"/>
        <end position="260"/>
    </location>
</feature>
<evidence type="ECO:0000259" key="8">
    <source>
        <dbReference type="PROSITE" id="PS50014"/>
    </source>
</evidence>
<evidence type="ECO:0000259" key="10">
    <source>
        <dbReference type="PROSITE" id="PS50812"/>
    </source>
</evidence>
<dbReference type="PANTHER" id="PTHR46453">
    <property type="entry name" value="PROTEIN KINASE C-BINDING PROTEIN 1"/>
    <property type="match status" value="1"/>
</dbReference>
<feature type="compositionally biased region" description="Low complexity" evidence="7">
    <location>
        <begin position="44"/>
        <end position="62"/>
    </location>
</feature>
<feature type="region of interest" description="Disordered" evidence="7">
    <location>
        <begin position="1"/>
        <end position="31"/>
    </location>
</feature>
<dbReference type="SMART" id="SM00293">
    <property type="entry name" value="PWWP"/>
    <property type="match status" value="1"/>
</dbReference>
<dbReference type="GO" id="GO:0003714">
    <property type="term" value="F:transcription corepressor activity"/>
    <property type="evidence" value="ECO:0007669"/>
    <property type="project" value="TreeGrafter"/>
</dbReference>
<dbReference type="InterPro" id="IPR001965">
    <property type="entry name" value="Znf_PHD"/>
</dbReference>
<dbReference type="AlphaFoldDB" id="A0A8S3YUT1"/>
<evidence type="ECO:0000259" key="9">
    <source>
        <dbReference type="PROSITE" id="PS50016"/>
    </source>
</evidence>
<dbReference type="PANTHER" id="PTHR46453:SF5">
    <property type="entry name" value="PROTEIN KINASE C-BINDING PROTEIN 1 ISOFORM X1"/>
    <property type="match status" value="1"/>
</dbReference>
<organism evidence="11 12">
    <name type="scientific">Candidula unifasciata</name>
    <dbReference type="NCBI Taxonomy" id="100452"/>
    <lineage>
        <taxon>Eukaryota</taxon>
        <taxon>Metazoa</taxon>
        <taxon>Spiralia</taxon>
        <taxon>Lophotrochozoa</taxon>
        <taxon>Mollusca</taxon>
        <taxon>Gastropoda</taxon>
        <taxon>Heterobranchia</taxon>
        <taxon>Euthyneura</taxon>
        <taxon>Panpulmonata</taxon>
        <taxon>Eupulmonata</taxon>
        <taxon>Stylommatophora</taxon>
        <taxon>Helicina</taxon>
        <taxon>Helicoidea</taxon>
        <taxon>Geomitridae</taxon>
        <taxon>Candidula</taxon>
    </lineage>
</organism>
<dbReference type="OrthoDB" id="6272564at2759"/>
<dbReference type="SUPFAM" id="SSF57903">
    <property type="entry name" value="FYVE/PHD zinc finger"/>
    <property type="match status" value="1"/>
</dbReference>
<dbReference type="PROSITE" id="PS50812">
    <property type="entry name" value="PWWP"/>
    <property type="match status" value="1"/>
</dbReference>
<dbReference type="SUPFAM" id="SSF47370">
    <property type="entry name" value="Bromodomain"/>
    <property type="match status" value="1"/>
</dbReference>
<dbReference type="PROSITE" id="PS50014">
    <property type="entry name" value="BROMODOMAIN_2"/>
    <property type="match status" value="1"/>
</dbReference>
<evidence type="ECO:0000256" key="6">
    <source>
        <dbReference type="PROSITE-ProRule" id="PRU00146"/>
    </source>
</evidence>
<dbReference type="SMART" id="SM00297">
    <property type="entry name" value="BROMO"/>
    <property type="match status" value="1"/>
</dbReference>
<feature type="compositionally biased region" description="Basic residues" evidence="7">
    <location>
        <begin position="417"/>
        <end position="427"/>
    </location>
</feature>
<feature type="compositionally biased region" description="Polar residues" evidence="7">
    <location>
        <begin position="63"/>
        <end position="74"/>
    </location>
</feature>
<evidence type="ECO:0000256" key="7">
    <source>
        <dbReference type="SAM" id="MobiDB-lite"/>
    </source>
</evidence>